<dbReference type="AlphaFoldDB" id="A0A8T2C4E3"/>
<dbReference type="Pfam" id="PF14111">
    <property type="entry name" value="DUF4283"/>
    <property type="match status" value="1"/>
</dbReference>
<feature type="compositionally biased region" description="Polar residues" evidence="1">
    <location>
        <begin position="223"/>
        <end position="243"/>
    </location>
</feature>
<evidence type="ECO:0000256" key="1">
    <source>
        <dbReference type="SAM" id="MobiDB-lite"/>
    </source>
</evidence>
<dbReference type="PANTHER" id="PTHR31286">
    <property type="entry name" value="GLYCINE-RICH CELL WALL STRUCTURAL PROTEIN 1.8-LIKE"/>
    <property type="match status" value="1"/>
</dbReference>
<evidence type="ECO:0000259" key="2">
    <source>
        <dbReference type="Pfam" id="PF14111"/>
    </source>
</evidence>
<feature type="compositionally biased region" description="Polar residues" evidence="1">
    <location>
        <begin position="306"/>
        <end position="315"/>
    </location>
</feature>
<feature type="region of interest" description="Disordered" evidence="1">
    <location>
        <begin position="482"/>
        <end position="601"/>
    </location>
</feature>
<gene>
    <name evidence="3" type="ORF">ISN45_Aa01g029310</name>
</gene>
<feature type="compositionally biased region" description="Basic and acidic residues" evidence="1">
    <location>
        <begin position="358"/>
        <end position="372"/>
    </location>
</feature>
<dbReference type="InterPro" id="IPR040256">
    <property type="entry name" value="At4g02000-like"/>
</dbReference>
<comment type="caution">
    <text evidence="3">The sequence shown here is derived from an EMBL/GenBank/DDBJ whole genome shotgun (WGS) entry which is preliminary data.</text>
</comment>
<reference evidence="3 4" key="1">
    <citation type="submission" date="2020-12" db="EMBL/GenBank/DDBJ databases">
        <title>Concerted genomic and epigenomic changes stabilize Arabidopsis allopolyploids.</title>
        <authorList>
            <person name="Chen Z."/>
        </authorList>
    </citation>
    <scope>NUCLEOTIDE SEQUENCE [LARGE SCALE GENOMIC DNA]</scope>
    <source>
        <strain evidence="3">Allo738</strain>
        <tissue evidence="3">Leaf</tissue>
    </source>
</reference>
<evidence type="ECO:0000313" key="3">
    <source>
        <dbReference type="EMBL" id="KAG7594155.1"/>
    </source>
</evidence>
<dbReference type="PANTHER" id="PTHR31286:SF163">
    <property type="entry name" value="ZINC KNUCKLE CX2CX4HX4C DOMAIN-CONTAINING PROTEIN"/>
    <property type="match status" value="1"/>
</dbReference>
<proteinExistence type="predicted"/>
<dbReference type="EMBL" id="JAEFBK010000006">
    <property type="protein sequence ID" value="KAG7594155.1"/>
    <property type="molecule type" value="Genomic_DNA"/>
</dbReference>
<feature type="compositionally biased region" description="Polar residues" evidence="1">
    <location>
        <begin position="379"/>
        <end position="389"/>
    </location>
</feature>
<protein>
    <submittedName>
        <fullName evidence="3">Zinc knuckle CX2CX4HX4C</fullName>
    </submittedName>
</protein>
<feature type="compositionally biased region" description="Low complexity" evidence="1">
    <location>
        <begin position="550"/>
        <end position="563"/>
    </location>
</feature>
<dbReference type="InterPro" id="IPR025558">
    <property type="entry name" value="DUF4283"/>
</dbReference>
<accession>A0A8T2C4E3</accession>
<feature type="compositionally biased region" description="Basic and acidic residues" evidence="1">
    <location>
        <begin position="326"/>
        <end position="347"/>
    </location>
</feature>
<organism evidence="3 4">
    <name type="scientific">Arabidopsis thaliana x Arabidopsis arenosa</name>
    <dbReference type="NCBI Taxonomy" id="1240361"/>
    <lineage>
        <taxon>Eukaryota</taxon>
        <taxon>Viridiplantae</taxon>
        <taxon>Streptophyta</taxon>
        <taxon>Embryophyta</taxon>
        <taxon>Tracheophyta</taxon>
        <taxon>Spermatophyta</taxon>
        <taxon>Magnoliopsida</taxon>
        <taxon>eudicotyledons</taxon>
        <taxon>Gunneridae</taxon>
        <taxon>Pentapetalae</taxon>
        <taxon>rosids</taxon>
        <taxon>malvids</taxon>
        <taxon>Brassicales</taxon>
        <taxon>Brassicaceae</taxon>
        <taxon>Camelineae</taxon>
        <taxon>Arabidopsis</taxon>
    </lineage>
</organism>
<sequence length="601" mass="67355">MDRRIPYHLKGKGISADFAPPPQRRIRAPELDTSDLIQENSLTLMGRLTNPKVQRLWSLIPFLSNRWNLRGKAVGSDLGKGCFQFCFDFEEDLQKVLSNRPYHFDGWMVILQRWEPVIDASFPSQIPFWIELQGLPLHYWKPEMVINIGEELGAFQEHDLSSSSAKIRVLIDGHQPLTKETIVEFRDGSEVTVTLEYKNLKGHCQHCHRLSHDKKDCPGLVGITSNHSKPASPSRETPSSRYDNNQRQKDSQGPIRSHTPRNQSSHSHPYSRSTHIGKANSRTRREEAPVNSGYVSCSEARDFHSPNRSRSYLSKDQSRDFRHHQSSRDNRYRGDESNNWQWREKSKSLPAASQDVSESSRTRRPPIERNLDKNGYSPRISSPIRNTEGSRAPRLPVSPISTHLPTTEEVMGELREVTVQYMACADPTESAARRSRMMQGEARGLMAETAAKIIASSVAAQANNFSQATTLEQLTECLPATSVNHNSGVLPQESVVKKRRGRPPLNKQSVKSPLRLTGAKSQKRNLVLSQGSPKRKSGQDQTAQALEDVPSSSARSGGSRPQAAQPDSSSRKSKQSNPKISLIPAIKKGGVDFQNPPKPLP</sequence>
<name>A0A8T2C4E3_9BRAS</name>
<evidence type="ECO:0000313" key="4">
    <source>
        <dbReference type="Proteomes" id="UP000694240"/>
    </source>
</evidence>
<feature type="domain" description="DUF4283" evidence="2">
    <location>
        <begin position="38"/>
        <end position="119"/>
    </location>
</feature>
<keyword evidence="4" id="KW-1185">Reference proteome</keyword>
<dbReference type="Proteomes" id="UP000694240">
    <property type="component" value="Chromosome 6"/>
</dbReference>
<feature type="region of interest" description="Disordered" evidence="1">
    <location>
        <begin position="221"/>
        <end position="402"/>
    </location>
</feature>
<feature type="compositionally biased region" description="Polar residues" evidence="1">
    <location>
        <begin position="260"/>
        <end position="274"/>
    </location>
</feature>